<dbReference type="Gene3D" id="3.40.50.10810">
    <property type="entry name" value="Tandem AAA-ATPase domain"/>
    <property type="match status" value="1"/>
</dbReference>
<feature type="domain" description="Helicase C-terminal" evidence="3">
    <location>
        <begin position="762"/>
        <end position="919"/>
    </location>
</feature>
<dbReference type="PROSITE" id="PS51194">
    <property type="entry name" value="HELICASE_CTER"/>
    <property type="match status" value="1"/>
</dbReference>
<dbReference type="PATRIC" id="fig|389348.3.peg.2252"/>
<dbReference type="InterPro" id="IPR027417">
    <property type="entry name" value="P-loop_NTPase"/>
</dbReference>
<dbReference type="Pfam" id="PF00176">
    <property type="entry name" value="SNF2-rel_dom"/>
    <property type="match status" value="1"/>
</dbReference>
<dbReference type="EMBL" id="LN879502">
    <property type="protein sequence ID" value="CUI17605.1"/>
    <property type="molecule type" value="Genomic_DNA"/>
</dbReference>
<feature type="domain" description="Helicase ATP-binding" evidence="2">
    <location>
        <begin position="478"/>
        <end position="634"/>
    </location>
</feature>
<keyword evidence="4" id="KW-0347">Helicase</keyword>
<gene>
    <name evidence="4" type="primary">rapA</name>
    <name evidence="4" type="ORF">PNK_2001</name>
</gene>
<reference evidence="5" key="1">
    <citation type="submission" date="2015-09" db="EMBL/GenBank/DDBJ databases">
        <authorList>
            <person name="Bertelli C."/>
        </authorList>
    </citation>
    <scope>NUCLEOTIDE SEQUENCE [LARGE SCALE GENOMIC DNA]</scope>
    <source>
        <strain evidence="5">KNic</strain>
    </source>
</reference>
<dbReference type="PANTHER" id="PTHR10799">
    <property type="entry name" value="SNF2/RAD54 HELICASE FAMILY"/>
    <property type="match status" value="1"/>
</dbReference>
<name>A0A0U5JHY3_9BACT</name>
<sequence>MSEIAYTLDRQEIDKTGYVAIRLAELTKEGFTHHLNHPIPSAALAKWRALASQEKDKQALSLLIKEELAYQQKWTGRTPHAESMTSSLFHIPAAQSVPILNVLGATQKLYFNGKQLVVDFIGHVDFYYEITPLEAQRIEIKGRLKWRDTDIELQACDCIGPGKPQWFIRGISLKGISTPLSWKELQRAFQTKPWILEGPHKAAFLEEFEEEDPDFPGLVIKESSSSAQDLYQQTAPHPLLILKDRLGAFADLWMEYGEGLRVALHDPRPILQETKGSFRLKRQSNAEQGFEKDLLETDFIKKAVSTSHYYCPIDKVAKSLTFLLEIGWSIQDWQGNRVVKQDALNLELEDNAQSFKVKGRVRYEMHEADVGAVLGAFNRRERFIQLNPGTVGLLPELTAQHPLRELAEEGEIVGQEVRVKKSHFGALSSLFEQAQLPSSLTAFKEKWESFSGIQSVQPSPFFSGTLRPYQQEGLNWLAFLSDFGFHGILADEMGLGKTVQVLAFLSRLPSDVKHLIVVPTSLLFNWKNEIHRFLPHLSCYVHQGPTRAKTIEELKPHSIILTSYTTLRLDLPLLQKENFHSMILDEAQVIKNARTQTSQAVCSLQSHFRLCLTGTPIENHMGELWSHFHFLIPDLFGSEESFMADIQAASSDRRYLDRIKKKIAPFVMRRRKQEVAKDLPPRIDQTVWVEMSDEQRALYDRLLAGFKGNLLKKVEVEGMGKHRLEVLEAILRLRQICCHPLLISSLSEELEENAQTSAKFEALTQDLQTIVDEGSKVLVYSQFTSMLQLMTRFAKQQGWSYAYLDGSTLNREKVVTEFQKDAAQSIFFISLKAGGVGLNLTAADYVLLYDPWWNEAVEEQAINRAHRIGRQDQVIAKRFVVAESIEEKMMKLKAAKRSLVEDVFDLDTNPAQLTIDDLRFLLD</sequence>
<dbReference type="Proteomes" id="UP000069902">
    <property type="component" value="Chromosome cPNK"/>
</dbReference>
<dbReference type="GO" id="GO:0016787">
    <property type="term" value="F:hydrolase activity"/>
    <property type="evidence" value="ECO:0007669"/>
    <property type="project" value="UniProtKB-KW"/>
</dbReference>
<dbReference type="KEGG" id="pnl:PNK_2001"/>
<dbReference type="InterPro" id="IPR049730">
    <property type="entry name" value="SNF2/RAD54-like_C"/>
</dbReference>
<keyword evidence="1" id="KW-0378">Hydrolase</keyword>
<evidence type="ECO:0000256" key="1">
    <source>
        <dbReference type="ARBA" id="ARBA00022801"/>
    </source>
</evidence>
<dbReference type="PROSITE" id="PS51192">
    <property type="entry name" value="HELICASE_ATP_BIND_1"/>
    <property type="match status" value="1"/>
</dbReference>
<accession>A0A0U5JHY3</accession>
<dbReference type="STRING" id="389348.PNK_2001"/>
<dbReference type="SUPFAM" id="SSF52540">
    <property type="entry name" value="P-loop containing nucleoside triphosphate hydrolases"/>
    <property type="match status" value="2"/>
</dbReference>
<evidence type="ECO:0000259" key="3">
    <source>
        <dbReference type="PROSITE" id="PS51194"/>
    </source>
</evidence>
<dbReference type="GO" id="GO:0005524">
    <property type="term" value="F:ATP binding"/>
    <property type="evidence" value="ECO:0007669"/>
    <property type="project" value="InterPro"/>
</dbReference>
<dbReference type="InterPro" id="IPR014001">
    <property type="entry name" value="Helicase_ATP-bd"/>
</dbReference>
<keyword evidence="4" id="KW-0547">Nucleotide-binding</keyword>
<evidence type="ECO:0000313" key="5">
    <source>
        <dbReference type="Proteomes" id="UP000069902"/>
    </source>
</evidence>
<evidence type="ECO:0000259" key="2">
    <source>
        <dbReference type="PROSITE" id="PS51192"/>
    </source>
</evidence>
<dbReference type="SMART" id="SM00490">
    <property type="entry name" value="HELICc"/>
    <property type="match status" value="1"/>
</dbReference>
<evidence type="ECO:0000313" key="4">
    <source>
        <dbReference type="EMBL" id="CUI17605.1"/>
    </source>
</evidence>
<keyword evidence="4" id="KW-0067">ATP-binding</keyword>
<dbReference type="Gene3D" id="3.40.50.300">
    <property type="entry name" value="P-loop containing nucleotide triphosphate hydrolases"/>
    <property type="match status" value="1"/>
</dbReference>
<dbReference type="CDD" id="cd18793">
    <property type="entry name" value="SF2_C_SNF"/>
    <property type="match status" value="1"/>
</dbReference>
<proteinExistence type="predicted"/>
<dbReference type="InParanoid" id="A0A0U5JHY3"/>
<keyword evidence="5" id="KW-1185">Reference proteome</keyword>
<dbReference type="SMART" id="SM00487">
    <property type="entry name" value="DEXDc"/>
    <property type="match status" value="1"/>
</dbReference>
<dbReference type="Pfam" id="PF00271">
    <property type="entry name" value="Helicase_C"/>
    <property type="match status" value="1"/>
</dbReference>
<protein>
    <submittedName>
        <fullName evidence="4">Swi/snf helicase</fullName>
    </submittedName>
</protein>
<dbReference type="GO" id="GO:0004386">
    <property type="term" value="F:helicase activity"/>
    <property type="evidence" value="ECO:0007669"/>
    <property type="project" value="UniProtKB-KW"/>
</dbReference>
<dbReference type="RefSeq" id="WP_059061811.1">
    <property type="nucleotide sequence ID" value="NZ_LN879502.1"/>
</dbReference>
<dbReference type="AlphaFoldDB" id="A0A0U5JHY3"/>
<dbReference type="InterPro" id="IPR001650">
    <property type="entry name" value="Helicase_C-like"/>
</dbReference>
<dbReference type="InterPro" id="IPR038718">
    <property type="entry name" value="SNF2-like_sf"/>
</dbReference>
<organism evidence="4 5">
    <name type="scientific">Candidatus Protochlamydia naegleriophila</name>
    <dbReference type="NCBI Taxonomy" id="389348"/>
    <lineage>
        <taxon>Bacteria</taxon>
        <taxon>Pseudomonadati</taxon>
        <taxon>Chlamydiota</taxon>
        <taxon>Chlamydiia</taxon>
        <taxon>Parachlamydiales</taxon>
        <taxon>Parachlamydiaceae</taxon>
        <taxon>Candidatus Protochlamydia</taxon>
    </lineage>
</organism>
<dbReference type="InterPro" id="IPR000330">
    <property type="entry name" value="SNF2_N"/>
</dbReference>